<evidence type="ECO:0000259" key="3">
    <source>
        <dbReference type="Pfam" id="PF20736"/>
    </source>
</evidence>
<gene>
    <name evidence="5" type="ORF">P0Y53_00205</name>
</gene>
<dbReference type="InterPro" id="IPR012878">
    <property type="entry name" value="Beta-AFase-like_GH127_cat"/>
</dbReference>
<dbReference type="AlphaFoldDB" id="A0AAJ5WSD7"/>
<feature type="domain" description="Non-reducing end beta-L-arabinofuranosidase-like GH127 C-terminal" evidence="4">
    <location>
        <begin position="575"/>
        <end position="666"/>
    </location>
</feature>
<protein>
    <submittedName>
        <fullName evidence="5">Glycoside hydrolase family 127 protein</fullName>
    </submittedName>
</protein>
<keyword evidence="1" id="KW-0732">Signal</keyword>
<feature type="signal peptide" evidence="1">
    <location>
        <begin position="1"/>
        <end position="23"/>
    </location>
</feature>
<dbReference type="Pfam" id="PF07944">
    <property type="entry name" value="Beta-AFase-like_GH127_cat"/>
    <property type="match status" value="1"/>
</dbReference>
<dbReference type="InterPro" id="IPR049174">
    <property type="entry name" value="Beta-AFase-like"/>
</dbReference>
<dbReference type="Gene3D" id="1.50.10.20">
    <property type="match status" value="1"/>
</dbReference>
<evidence type="ECO:0000313" key="6">
    <source>
        <dbReference type="Proteomes" id="UP001220610"/>
    </source>
</evidence>
<dbReference type="InterPro" id="IPR049049">
    <property type="entry name" value="Beta-AFase-like_GH127_C"/>
</dbReference>
<dbReference type="Proteomes" id="UP001220610">
    <property type="component" value="Chromosome"/>
</dbReference>
<feature type="chain" id="PRO_5042531958" evidence="1">
    <location>
        <begin position="24"/>
        <end position="667"/>
    </location>
</feature>
<organism evidence="5 6">
    <name type="scientific">Candidatus Pseudobacter hemicellulosilyticus</name>
    <dbReference type="NCBI Taxonomy" id="3121375"/>
    <lineage>
        <taxon>Bacteria</taxon>
        <taxon>Pseudomonadati</taxon>
        <taxon>Bacteroidota</taxon>
        <taxon>Chitinophagia</taxon>
        <taxon>Chitinophagales</taxon>
        <taxon>Chitinophagaceae</taxon>
        <taxon>Pseudobacter</taxon>
    </lineage>
</organism>
<keyword evidence="5" id="KW-0378">Hydrolase</keyword>
<feature type="domain" description="Non-reducing end beta-L-arabinofuranosidase-like GH127 middle" evidence="3">
    <location>
        <begin position="464"/>
        <end position="572"/>
    </location>
</feature>
<dbReference type="Pfam" id="PF20736">
    <property type="entry name" value="Glyco_hydro127M"/>
    <property type="match status" value="1"/>
</dbReference>
<evidence type="ECO:0000259" key="2">
    <source>
        <dbReference type="Pfam" id="PF07944"/>
    </source>
</evidence>
<dbReference type="PANTHER" id="PTHR43465:SF2">
    <property type="entry name" value="DUF1680 DOMAIN PROTEIN (AFU_ORTHOLOGUE AFUA_1G08910)"/>
    <property type="match status" value="1"/>
</dbReference>
<name>A0AAJ5WSD7_9BACT</name>
<dbReference type="GO" id="GO:0005975">
    <property type="term" value="P:carbohydrate metabolic process"/>
    <property type="evidence" value="ECO:0007669"/>
    <property type="project" value="InterPro"/>
</dbReference>
<dbReference type="SUPFAM" id="SSF48208">
    <property type="entry name" value="Six-hairpin glycosidases"/>
    <property type="match status" value="1"/>
</dbReference>
<evidence type="ECO:0000259" key="4">
    <source>
        <dbReference type="Pfam" id="PF20737"/>
    </source>
</evidence>
<feature type="domain" description="Non-reducing end beta-L-arabinofuranosidase-like GH127 catalytic" evidence="2">
    <location>
        <begin position="34"/>
        <end position="450"/>
    </location>
</feature>
<dbReference type="InterPro" id="IPR008928">
    <property type="entry name" value="6-hairpin_glycosidase_sf"/>
</dbReference>
<accession>A0AAJ5WSD7</accession>
<proteinExistence type="predicted"/>
<dbReference type="Pfam" id="PF20737">
    <property type="entry name" value="Glyco_hydro127C"/>
    <property type="match status" value="1"/>
</dbReference>
<dbReference type="PANTHER" id="PTHR43465">
    <property type="entry name" value="DUF1680 DOMAIN PROTEIN (AFU_ORTHOLOGUE AFUA_1G08910)"/>
    <property type="match status" value="1"/>
</dbReference>
<reference evidence="5" key="1">
    <citation type="submission" date="2023-03" db="EMBL/GenBank/DDBJ databases">
        <title>Andean soil-derived lignocellulolytic bacterial consortium as a source of novel taxa and putative plastic-active enzymes.</title>
        <authorList>
            <person name="Diaz-Garcia L."/>
            <person name="Chuvochina M."/>
            <person name="Feuerriegel G."/>
            <person name="Bunk B."/>
            <person name="Sproer C."/>
            <person name="Streit W.R."/>
            <person name="Rodriguez L.M."/>
            <person name="Overmann J."/>
            <person name="Jimenez D.J."/>
        </authorList>
    </citation>
    <scope>NUCLEOTIDE SEQUENCE</scope>
    <source>
        <strain evidence="5">MAG 7</strain>
    </source>
</reference>
<evidence type="ECO:0000256" key="1">
    <source>
        <dbReference type="SAM" id="SignalP"/>
    </source>
</evidence>
<dbReference type="InterPro" id="IPR049046">
    <property type="entry name" value="Beta-AFase-like_GH127_middle"/>
</dbReference>
<sequence>MLNKGFLIAVIHACWLSTAIAQAPVSLSTLPLENVKVQDGFWSPKLALWNTRTVYDVLDKLEGNYTPDRDDLVKEKKDWGRTRNAFLNFDRVAKGEKNIGTSDGPPWYDGLVYETIRGAADGLVAHPDARLEKKLDAYIDRIAAAQAADPDGFINTYTTLNCPDRRWGTNGGNDRWQHDVYNAGMLIEAGVHYYKATGKTRLLEVALRMTNYMTRVMGPAPKQNIIPAHAGPEEALLKLVQLFRNNPALKQQLTVPVQESAYASLLTFWVEQRGHYANADGSKRESFGSYNQDHTSIFEQQTIEGHAVRATLLGTAIAAMAVENNDARYINTANNYWNNMIGKRLFITGGQGAIPEDEKFGPDYFLPEAAYLETCASLGAGFFSERMNELNGAGKYIDELERVLYNNMLSSVAENGQHYHYENPLATSKHNRWAWHSCPCCPPMFLKMTGALPGFIYAQTTNDIYVNLFIGSEAWITLEKTKVLVKQETGYPWTGEVKLTIDPGQAATFGVKLRIPGWAIGKENPFDLYSSKAPGKVILRVNGKQQAVKPVDGYAVLNRKWKKGDVISLELPVEPRIVTPAREIKTLTGKLAIAAGPLVYALEGVDNPDRKEFVLPKEAALEVSYEPSLAGGVNRITGKMGQGSFTAIPFYAIGNRGSYAYRVWMNE</sequence>
<dbReference type="EMBL" id="CP119311">
    <property type="protein sequence ID" value="WEK35905.1"/>
    <property type="molecule type" value="Genomic_DNA"/>
</dbReference>
<evidence type="ECO:0000313" key="5">
    <source>
        <dbReference type="EMBL" id="WEK35905.1"/>
    </source>
</evidence>
<dbReference type="GO" id="GO:0016787">
    <property type="term" value="F:hydrolase activity"/>
    <property type="evidence" value="ECO:0007669"/>
    <property type="project" value="UniProtKB-KW"/>
</dbReference>